<dbReference type="Proteomes" id="UP001152622">
    <property type="component" value="Chromosome 19"/>
</dbReference>
<feature type="compositionally biased region" description="Basic and acidic residues" evidence="1">
    <location>
        <begin position="121"/>
        <end position="131"/>
    </location>
</feature>
<dbReference type="AlphaFoldDB" id="A0A9Q1EDG0"/>
<evidence type="ECO:0000256" key="1">
    <source>
        <dbReference type="SAM" id="MobiDB-lite"/>
    </source>
</evidence>
<accession>A0A9Q1EDG0</accession>
<feature type="compositionally biased region" description="Pro residues" evidence="1">
    <location>
        <begin position="62"/>
        <end position="73"/>
    </location>
</feature>
<sequence length="163" mass="17568">MCKAQRVSMGTTSSEILLGPGTLTNSLLHLHFGCYHLSLFWDCKCRRPGGFPAERQCVLPAGAPPPPPPPPRPALEARQGPEGCLRQSRHARRGNGPTGASNLADAPDGYGSTAPPQVSEDQARTRSRDSYVFDASDSGSSVKVKPRHGERRGEANRKRSVVR</sequence>
<organism evidence="2 3">
    <name type="scientific">Synaphobranchus kaupii</name>
    <name type="common">Kaup's arrowtooth eel</name>
    <dbReference type="NCBI Taxonomy" id="118154"/>
    <lineage>
        <taxon>Eukaryota</taxon>
        <taxon>Metazoa</taxon>
        <taxon>Chordata</taxon>
        <taxon>Craniata</taxon>
        <taxon>Vertebrata</taxon>
        <taxon>Euteleostomi</taxon>
        <taxon>Actinopterygii</taxon>
        <taxon>Neopterygii</taxon>
        <taxon>Teleostei</taxon>
        <taxon>Anguilliformes</taxon>
        <taxon>Synaphobranchidae</taxon>
        <taxon>Synaphobranchus</taxon>
    </lineage>
</organism>
<name>A0A9Q1EDG0_SYNKA</name>
<comment type="caution">
    <text evidence="2">The sequence shown here is derived from an EMBL/GenBank/DDBJ whole genome shotgun (WGS) entry which is preliminary data.</text>
</comment>
<dbReference type="EMBL" id="JAINUF010000019">
    <property type="protein sequence ID" value="KAJ8336774.1"/>
    <property type="molecule type" value="Genomic_DNA"/>
</dbReference>
<gene>
    <name evidence="2" type="ORF">SKAU_G00379940</name>
</gene>
<keyword evidence="3" id="KW-1185">Reference proteome</keyword>
<evidence type="ECO:0000313" key="3">
    <source>
        <dbReference type="Proteomes" id="UP001152622"/>
    </source>
</evidence>
<feature type="region of interest" description="Disordered" evidence="1">
    <location>
        <begin position="58"/>
        <end position="163"/>
    </location>
</feature>
<proteinExistence type="predicted"/>
<evidence type="ECO:0000313" key="2">
    <source>
        <dbReference type="EMBL" id="KAJ8336774.1"/>
    </source>
</evidence>
<protein>
    <submittedName>
        <fullName evidence="2">Uncharacterized protein</fullName>
    </submittedName>
</protein>
<reference evidence="2" key="1">
    <citation type="journal article" date="2023" name="Science">
        <title>Genome structures resolve the early diversification of teleost fishes.</title>
        <authorList>
            <person name="Parey E."/>
            <person name="Louis A."/>
            <person name="Montfort J."/>
            <person name="Bouchez O."/>
            <person name="Roques C."/>
            <person name="Iampietro C."/>
            <person name="Lluch J."/>
            <person name="Castinel A."/>
            <person name="Donnadieu C."/>
            <person name="Desvignes T."/>
            <person name="Floi Bucao C."/>
            <person name="Jouanno E."/>
            <person name="Wen M."/>
            <person name="Mejri S."/>
            <person name="Dirks R."/>
            <person name="Jansen H."/>
            <person name="Henkel C."/>
            <person name="Chen W.J."/>
            <person name="Zahm M."/>
            <person name="Cabau C."/>
            <person name="Klopp C."/>
            <person name="Thompson A.W."/>
            <person name="Robinson-Rechavi M."/>
            <person name="Braasch I."/>
            <person name="Lecointre G."/>
            <person name="Bobe J."/>
            <person name="Postlethwait J.H."/>
            <person name="Berthelot C."/>
            <person name="Roest Crollius H."/>
            <person name="Guiguen Y."/>
        </authorList>
    </citation>
    <scope>NUCLEOTIDE SEQUENCE</scope>
    <source>
        <strain evidence="2">WJC10195</strain>
    </source>
</reference>